<dbReference type="Pfam" id="PF03551">
    <property type="entry name" value="PadR"/>
    <property type="match status" value="1"/>
</dbReference>
<dbReference type="PANTHER" id="PTHR43252">
    <property type="entry name" value="TRANSCRIPTIONAL REGULATOR YQJI"/>
    <property type="match status" value="1"/>
</dbReference>
<dbReference type="PANTHER" id="PTHR43252:SF6">
    <property type="entry name" value="NEGATIVE TRANSCRIPTION REGULATOR PADR"/>
    <property type="match status" value="1"/>
</dbReference>
<dbReference type="InterPro" id="IPR036388">
    <property type="entry name" value="WH-like_DNA-bd_sf"/>
</dbReference>
<evidence type="ECO:0000259" key="1">
    <source>
        <dbReference type="Pfam" id="PF03551"/>
    </source>
</evidence>
<sequence>MDTRTLCLGVLNRGDASGYAIKKSFEEGPLAHFQEASFGSIYPALTRLSDDGLVVCRAQAQNKRPDKKLYSITDAGRAALEDALHRRPTDDEVRSDFLFVLFFAHLLPAATLNRLIDDRIAWYEDVLLRMTENADLDHRPAGERFVHGLGLAVYRCARDYLRDHRDTLLAGAADARVHAAE</sequence>
<organism evidence="2 3">
    <name type="scientific">Rhodovibrio sodomensis</name>
    <dbReference type="NCBI Taxonomy" id="1088"/>
    <lineage>
        <taxon>Bacteria</taxon>
        <taxon>Pseudomonadati</taxon>
        <taxon>Pseudomonadota</taxon>
        <taxon>Alphaproteobacteria</taxon>
        <taxon>Rhodospirillales</taxon>
        <taxon>Rhodovibrionaceae</taxon>
        <taxon>Rhodovibrio</taxon>
    </lineage>
</organism>
<dbReference type="EMBL" id="NRRL01000005">
    <property type="protein sequence ID" value="MBK1667230.1"/>
    <property type="molecule type" value="Genomic_DNA"/>
</dbReference>
<proteinExistence type="predicted"/>
<name>A0ABS1DA49_9PROT</name>
<feature type="domain" description="Transcription regulator PadR N-terminal" evidence="1">
    <location>
        <begin position="8"/>
        <end position="81"/>
    </location>
</feature>
<dbReference type="InterPro" id="IPR036390">
    <property type="entry name" value="WH_DNA-bd_sf"/>
</dbReference>
<protein>
    <submittedName>
        <fullName evidence="2">PadR family transcriptional regulator</fullName>
    </submittedName>
</protein>
<comment type="caution">
    <text evidence="2">The sequence shown here is derived from an EMBL/GenBank/DDBJ whole genome shotgun (WGS) entry which is preliminary data.</text>
</comment>
<gene>
    <name evidence="2" type="ORF">CKO28_04130</name>
</gene>
<dbReference type="Gene3D" id="1.10.10.10">
    <property type="entry name" value="Winged helix-like DNA-binding domain superfamily/Winged helix DNA-binding domain"/>
    <property type="match status" value="1"/>
</dbReference>
<evidence type="ECO:0000313" key="3">
    <source>
        <dbReference type="Proteomes" id="UP001296873"/>
    </source>
</evidence>
<accession>A0ABS1DA49</accession>
<dbReference type="SUPFAM" id="SSF46785">
    <property type="entry name" value="Winged helix' DNA-binding domain"/>
    <property type="match status" value="1"/>
</dbReference>
<dbReference type="InterPro" id="IPR005149">
    <property type="entry name" value="Tscrpt_reg_PadR_N"/>
</dbReference>
<reference evidence="2 3" key="1">
    <citation type="journal article" date="2020" name="Microorganisms">
        <title>Osmotic Adaptation and Compatible Solute Biosynthesis of Phototrophic Bacteria as Revealed from Genome Analyses.</title>
        <authorList>
            <person name="Imhoff J.F."/>
            <person name="Rahn T."/>
            <person name="Kunzel S."/>
            <person name="Keller A."/>
            <person name="Neulinger S.C."/>
        </authorList>
    </citation>
    <scope>NUCLEOTIDE SEQUENCE [LARGE SCALE GENOMIC DNA]</scope>
    <source>
        <strain evidence="2 3">DSM 9895</strain>
    </source>
</reference>
<evidence type="ECO:0000313" key="2">
    <source>
        <dbReference type="EMBL" id="MBK1667230.1"/>
    </source>
</evidence>
<dbReference type="Proteomes" id="UP001296873">
    <property type="component" value="Unassembled WGS sequence"/>
</dbReference>
<dbReference type="RefSeq" id="WP_200339297.1">
    <property type="nucleotide sequence ID" value="NZ_NRRL01000005.1"/>
</dbReference>
<keyword evidence="3" id="KW-1185">Reference proteome</keyword>